<dbReference type="PANTHER" id="PTHR23278">
    <property type="entry name" value="SIDESTEP PROTEIN"/>
    <property type="match status" value="1"/>
</dbReference>
<sequence>MSRVPKFVYSYTFDLSLLIAVAPIASLKIGSTLNPKNIKEGSDVYFECNVRANPRSYKLTWFHEDQCTILTVNRTLNECRECANILQSTSRVTLRTFTEKVVILKVMPSNALNILYGFQSATYKT</sequence>
<gene>
    <name evidence="3" type="ORF">DBV15_09099</name>
</gene>
<dbReference type="EMBL" id="QBLH01001626">
    <property type="protein sequence ID" value="TGZ51533.1"/>
    <property type="molecule type" value="Genomic_DNA"/>
</dbReference>
<dbReference type="AlphaFoldDB" id="A0A4S2KP03"/>
<evidence type="ECO:0000259" key="2">
    <source>
        <dbReference type="PROSITE" id="PS50835"/>
    </source>
</evidence>
<dbReference type="PANTHER" id="PTHR23278:SF19">
    <property type="entry name" value="OBSCURIN"/>
    <property type="match status" value="1"/>
</dbReference>
<dbReference type="STRING" id="300112.A0A4S2KP03"/>
<dbReference type="InterPro" id="IPR007110">
    <property type="entry name" value="Ig-like_dom"/>
</dbReference>
<proteinExistence type="predicted"/>
<evidence type="ECO:0000313" key="4">
    <source>
        <dbReference type="Proteomes" id="UP000310200"/>
    </source>
</evidence>
<protein>
    <recommendedName>
        <fullName evidence="2">Ig-like domain-containing protein</fullName>
    </recommendedName>
</protein>
<keyword evidence="1" id="KW-1133">Transmembrane helix</keyword>
<comment type="caution">
    <text evidence="3">The sequence shown here is derived from an EMBL/GenBank/DDBJ whole genome shotgun (WGS) entry which is preliminary data.</text>
</comment>
<accession>A0A4S2KP03</accession>
<dbReference type="InterPro" id="IPR013783">
    <property type="entry name" value="Ig-like_fold"/>
</dbReference>
<keyword evidence="4" id="KW-1185">Reference proteome</keyword>
<reference evidence="3 4" key="1">
    <citation type="journal article" date="2019" name="Philos. Trans. R. Soc. Lond., B, Biol. Sci.">
        <title>Ant behaviour and brain gene expression of defending hosts depend on the ecological success of the intruding social parasite.</title>
        <authorList>
            <person name="Kaur R."/>
            <person name="Stoldt M."/>
            <person name="Jongepier E."/>
            <person name="Feldmeyer B."/>
            <person name="Menzel F."/>
            <person name="Bornberg-Bauer E."/>
            <person name="Foitzik S."/>
        </authorList>
    </citation>
    <scope>NUCLEOTIDE SEQUENCE [LARGE SCALE GENOMIC DNA]</scope>
    <source>
        <tissue evidence="3">Whole body</tissue>
    </source>
</reference>
<keyword evidence="1" id="KW-0812">Transmembrane</keyword>
<feature type="transmembrane region" description="Helical" evidence="1">
    <location>
        <begin position="7"/>
        <end position="27"/>
    </location>
</feature>
<dbReference type="PROSITE" id="PS50835">
    <property type="entry name" value="IG_LIKE"/>
    <property type="match status" value="1"/>
</dbReference>
<dbReference type="InterPro" id="IPR036179">
    <property type="entry name" value="Ig-like_dom_sf"/>
</dbReference>
<dbReference type="SUPFAM" id="SSF48726">
    <property type="entry name" value="Immunoglobulin"/>
    <property type="match status" value="1"/>
</dbReference>
<organism evidence="3 4">
    <name type="scientific">Temnothorax longispinosus</name>
    <dbReference type="NCBI Taxonomy" id="300112"/>
    <lineage>
        <taxon>Eukaryota</taxon>
        <taxon>Metazoa</taxon>
        <taxon>Ecdysozoa</taxon>
        <taxon>Arthropoda</taxon>
        <taxon>Hexapoda</taxon>
        <taxon>Insecta</taxon>
        <taxon>Pterygota</taxon>
        <taxon>Neoptera</taxon>
        <taxon>Endopterygota</taxon>
        <taxon>Hymenoptera</taxon>
        <taxon>Apocrita</taxon>
        <taxon>Aculeata</taxon>
        <taxon>Formicoidea</taxon>
        <taxon>Formicidae</taxon>
        <taxon>Myrmicinae</taxon>
        <taxon>Temnothorax</taxon>
    </lineage>
</organism>
<keyword evidence="1" id="KW-0472">Membrane</keyword>
<name>A0A4S2KP03_9HYME</name>
<dbReference type="Proteomes" id="UP000310200">
    <property type="component" value="Unassembled WGS sequence"/>
</dbReference>
<dbReference type="Gene3D" id="2.60.40.10">
    <property type="entry name" value="Immunoglobulins"/>
    <property type="match status" value="1"/>
</dbReference>
<evidence type="ECO:0000256" key="1">
    <source>
        <dbReference type="SAM" id="Phobius"/>
    </source>
</evidence>
<feature type="domain" description="Ig-like" evidence="2">
    <location>
        <begin position="23"/>
        <end position="66"/>
    </location>
</feature>
<evidence type="ECO:0000313" key="3">
    <source>
        <dbReference type="EMBL" id="TGZ51533.1"/>
    </source>
</evidence>